<feature type="domain" description="Histidine kinase/HSP90-like ATPase" evidence="11">
    <location>
        <begin position="305"/>
        <end position="399"/>
    </location>
</feature>
<dbReference type="InterPro" id="IPR011712">
    <property type="entry name" value="Sig_transdc_His_kin_sub3_dim/P"/>
</dbReference>
<dbReference type="PANTHER" id="PTHR24421:SF10">
    <property type="entry name" value="NITRATE_NITRITE SENSOR PROTEIN NARQ"/>
    <property type="match status" value="1"/>
</dbReference>
<comment type="caution">
    <text evidence="13">The sequence shown here is derived from an EMBL/GenBank/DDBJ whole genome shotgun (WGS) entry which is preliminary data.</text>
</comment>
<dbReference type="PANTHER" id="PTHR24421">
    <property type="entry name" value="NITRATE/NITRITE SENSOR PROTEIN NARX-RELATED"/>
    <property type="match status" value="1"/>
</dbReference>
<feature type="region of interest" description="Disordered" evidence="9">
    <location>
        <begin position="343"/>
        <end position="374"/>
    </location>
</feature>
<keyword evidence="5" id="KW-0547">Nucleotide-binding</keyword>
<feature type="transmembrane region" description="Helical" evidence="10">
    <location>
        <begin position="62"/>
        <end position="78"/>
    </location>
</feature>
<feature type="transmembrane region" description="Helical" evidence="10">
    <location>
        <begin position="143"/>
        <end position="162"/>
    </location>
</feature>
<keyword evidence="14" id="KW-1185">Reference proteome</keyword>
<gene>
    <name evidence="13" type="ORF">RB636_35795</name>
</gene>
<evidence type="ECO:0000256" key="9">
    <source>
        <dbReference type="SAM" id="MobiDB-lite"/>
    </source>
</evidence>
<accession>A0ABU7X433</accession>
<evidence type="ECO:0000259" key="12">
    <source>
        <dbReference type="Pfam" id="PF07730"/>
    </source>
</evidence>
<evidence type="ECO:0000256" key="2">
    <source>
        <dbReference type="ARBA" id="ARBA00012438"/>
    </source>
</evidence>
<reference evidence="13 14" key="1">
    <citation type="submission" date="2023-08" db="EMBL/GenBank/DDBJ databases">
        <authorList>
            <person name="Sharma P."/>
            <person name="Verma V."/>
            <person name="Mohan M.K."/>
            <person name="Dubey A.K."/>
        </authorList>
    </citation>
    <scope>NUCLEOTIDE SEQUENCE [LARGE SCALE GENOMIC DNA]</scope>
    <source>
        <strain evidence="13 14">ADP4</strain>
    </source>
</reference>
<name>A0ABU7X433_9ACTN</name>
<dbReference type="Pfam" id="PF07730">
    <property type="entry name" value="HisKA_3"/>
    <property type="match status" value="1"/>
</dbReference>
<feature type="transmembrane region" description="Helical" evidence="10">
    <location>
        <begin position="84"/>
        <end position="102"/>
    </location>
</feature>
<keyword evidence="10" id="KW-1133">Transmembrane helix</keyword>
<feature type="transmembrane region" description="Helical" evidence="10">
    <location>
        <begin position="12"/>
        <end position="29"/>
    </location>
</feature>
<feature type="transmembrane region" description="Helical" evidence="10">
    <location>
        <begin position="35"/>
        <end position="55"/>
    </location>
</feature>
<dbReference type="Pfam" id="PF02518">
    <property type="entry name" value="HATPase_c"/>
    <property type="match status" value="1"/>
</dbReference>
<dbReference type="RefSeq" id="WP_331789574.1">
    <property type="nucleotide sequence ID" value="NZ_JAVFKM010000028.1"/>
</dbReference>
<dbReference type="EMBL" id="JAVFKM010000028">
    <property type="protein sequence ID" value="MEF3118526.1"/>
    <property type="molecule type" value="Genomic_DNA"/>
</dbReference>
<dbReference type="Proteomes" id="UP001348265">
    <property type="component" value="Unassembled WGS sequence"/>
</dbReference>
<dbReference type="InterPro" id="IPR036890">
    <property type="entry name" value="HATPase_C_sf"/>
</dbReference>
<feature type="compositionally biased region" description="Gly residues" evidence="9">
    <location>
        <begin position="348"/>
        <end position="374"/>
    </location>
</feature>
<evidence type="ECO:0000259" key="11">
    <source>
        <dbReference type="Pfam" id="PF02518"/>
    </source>
</evidence>
<keyword evidence="6 13" id="KW-0418">Kinase</keyword>
<dbReference type="Gene3D" id="3.30.565.10">
    <property type="entry name" value="Histidine kinase-like ATPase, C-terminal domain"/>
    <property type="match status" value="1"/>
</dbReference>
<evidence type="ECO:0000256" key="10">
    <source>
        <dbReference type="SAM" id="Phobius"/>
    </source>
</evidence>
<dbReference type="GO" id="GO:0016301">
    <property type="term" value="F:kinase activity"/>
    <property type="evidence" value="ECO:0007669"/>
    <property type="project" value="UniProtKB-KW"/>
</dbReference>
<keyword evidence="3" id="KW-0597">Phosphoprotein</keyword>
<evidence type="ECO:0000256" key="1">
    <source>
        <dbReference type="ARBA" id="ARBA00000085"/>
    </source>
</evidence>
<keyword evidence="10" id="KW-0812">Transmembrane</keyword>
<dbReference type="Gene3D" id="1.20.5.1930">
    <property type="match status" value="1"/>
</dbReference>
<dbReference type="SUPFAM" id="SSF55874">
    <property type="entry name" value="ATPase domain of HSP90 chaperone/DNA topoisomerase II/histidine kinase"/>
    <property type="match status" value="1"/>
</dbReference>
<evidence type="ECO:0000256" key="3">
    <source>
        <dbReference type="ARBA" id="ARBA00022553"/>
    </source>
</evidence>
<keyword evidence="10" id="KW-0472">Membrane</keyword>
<evidence type="ECO:0000313" key="13">
    <source>
        <dbReference type="EMBL" id="MEF3118526.1"/>
    </source>
</evidence>
<keyword evidence="4" id="KW-0808">Transferase</keyword>
<organism evidence="13 14">
    <name type="scientific">Streptomyces chrestomyceticus</name>
    <dbReference type="NCBI Taxonomy" id="68185"/>
    <lineage>
        <taxon>Bacteria</taxon>
        <taxon>Bacillati</taxon>
        <taxon>Actinomycetota</taxon>
        <taxon>Actinomycetes</taxon>
        <taxon>Kitasatosporales</taxon>
        <taxon>Streptomycetaceae</taxon>
        <taxon>Streptomyces</taxon>
    </lineage>
</organism>
<dbReference type="EC" id="2.7.13.3" evidence="2"/>
<evidence type="ECO:0000256" key="7">
    <source>
        <dbReference type="ARBA" id="ARBA00022840"/>
    </source>
</evidence>
<keyword evidence="8" id="KW-0902">Two-component regulatory system</keyword>
<evidence type="ECO:0000313" key="14">
    <source>
        <dbReference type="Proteomes" id="UP001348265"/>
    </source>
</evidence>
<proteinExistence type="predicted"/>
<evidence type="ECO:0000256" key="8">
    <source>
        <dbReference type="ARBA" id="ARBA00023012"/>
    </source>
</evidence>
<feature type="transmembrane region" description="Helical" evidence="10">
    <location>
        <begin position="111"/>
        <end position="131"/>
    </location>
</feature>
<evidence type="ECO:0000256" key="5">
    <source>
        <dbReference type="ARBA" id="ARBA00022741"/>
    </source>
</evidence>
<keyword evidence="7" id="KW-0067">ATP-binding</keyword>
<sequence>MGERVKAGGRKRRVWCAVLVVVVLSPALGASVSALPLALCAAVAVAVAVLGRAVWRVSFAQGAGFAAGLSLALDFGYFGDPKAVGFWLPFEGVALLVLLYRVTRREPVPRVGWVGGLVGAAAVCLLLRVTLHMPEQGWRGSVVGVLLGFFPAACVAGVGLYLRAVDGRRARAVAEALRGQRLEVARDLHDFVAHEVTGMVLEAQAAQLDRSAPAETRELFERIEGAGLRALDSMDQTVRALRQAEGSGVDTEKEKEKGWVEVPRTRVYGLGDLGELVGRFSSMSSAETRLSQGEGVAGVLSREAEDAAYRVVLESLTNVRRHAPRATRVVVEVRRTDEGSVEVTVADDGGGGSSGSSGSSGGGKGGGGGGVFGGGRRGGGTGLAGLSGRVGALGGVFWAGPYDGGWRVGCAFPAGEVG</sequence>
<evidence type="ECO:0000256" key="6">
    <source>
        <dbReference type="ARBA" id="ARBA00022777"/>
    </source>
</evidence>
<comment type="catalytic activity">
    <reaction evidence="1">
        <text>ATP + protein L-histidine = ADP + protein N-phospho-L-histidine.</text>
        <dbReference type="EC" id="2.7.13.3"/>
    </reaction>
</comment>
<dbReference type="InterPro" id="IPR003594">
    <property type="entry name" value="HATPase_dom"/>
</dbReference>
<protein>
    <recommendedName>
        <fullName evidence="2">histidine kinase</fullName>
        <ecNumber evidence="2">2.7.13.3</ecNumber>
    </recommendedName>
</protein>
<feature type="domain" description="Signal transduction histidine kinase subgroup 3 dimerisation and phosphoacceptor" evidence="12">
    <location>
        <begin position="181"/>
        <end position="244"/>
    </location>
</feature>
<dbReference type="InterPro" id="IPR050482">
    <property type="entry name" value="Sensor_HK_TwoCompSys"/>
</dbReference>
<evidence type="ECO:0000256" key="4">
    <source>
        <dbReference type="ARBA" id="ARBA00022679"/>
    </source>
</evidence>